<dbReference type="Proteomes" id="UP000663879">
    <property type="component" value="Unassembled WGS sequence"/>
</dbReference>
<gene>
    <name evidence="5" type="ORF">OXX778_LOCUS11353</name>
</gene>
<reference evidence="5" key="1">
    <citation type="submission" date="2021-02" db="EMBL/GenBank/DDBJ databases">
        <authorList>
            <person name="Nowell W R."/>
        </authorList>
    </citation>
    <scope>NUCLEOTIDE SEQUENCE</scope>
    <source>
        <strain evidence="5">Ploen Becks lab</strain>
    </source>
</reference>
<evidence type="ECO:0000313" key="6">
    <source>
        <dbReference type="Proteomes" id="UP000663879"/>
    </source>
</evidence>
<comment type="similarity">
    <text evidence="3">Belongs to the WD repeat POC1 family.</text>
</comment>
<evidence type="ECO:0000256" key="4">
    <source>
        <dbReference type="PROSITE-ProRule" id="PRU00221"/>
    </source>
</evidence>
<dbReference type="EMBL" id="CAJNOC010001912">
    <property type="protein sequence ID" value="CAF0900071.1"/>
    <property type="molecule type" value="Genomic_DNA"/>
</dbReference>
<feature type="repeat" description="WD" evidence="4">
    <location>
        <begin position="176"/>
        <end position="216"/>
    </location>
</feature>
<keyword evidence="2" id="KW-0677">Repeat</keyword>
<dbReference type="Gene3D" id="2.130.10.10">
    <property type="entry name" value="YVTN repeat-like/Quinoprotein amine dehydrogenase"/>
    <property type="match status" value="1"/>
</dbReference>
<dbReference type="PROSITE" id="PS50082">
    <property type="entry name" value="WD_REPEATS_2"/>
    <property type="match status" value="2"/>
</dbReference>
<dbReference type="Pfam" id="PF00400">
    <property type="entry name" value="WD40"/>
    <property type="match status" value="2"/>
</dbReference>
<proteinExistence type="inferred from homology"/>
<keyword evidence="1 4" id="KW-0853">WD repeat</keyword>
<dbReference type="InterPro" id="IPR001680">
    <property type="entry name" value="WD40_rpt"/>
</dbReference>
<dbReference type="InterPro" id="IPR015943">
    <property type="entry name" value="WD40/YVTN_repeat-like_dom_sf"/>
</dbReference>
<dbReference type="InterPro" id="IPR036322">
    <property type="entry name" value="WD40_repeat_dom_sf"/>
</dbReference>
<protein>
    <submittedName>
        <fullName evidence="5">Uncharacterized protein</fullName>
    </submittedName>
</protein>
<dbReference type="PANTHER" id="PTHR44019:SF8">
    <property type="entry name" value="POC1 CENTRIOLAR PROTEIN HOMOLOG"/>
    <property type="match status" value="1"/>
</dbReference>
<accession>A0A813ZIN7</accession>
<evidence type="ECO:0000256" key="2">
    <source>
        <dbReference type="ARBA" id="ARBA00022737"/>
    </source>
</evidence>
<dbReference type="InterPro" id="IPR020472">
    <property type="entry name" value="WD40_PAC1"/>
</dbReference>
<organism evidence="5 6">
    <name type="scientific">Brachionus calyciflorus</name>
    <dbReference type="NCBI Taxonomy" id="104777"/>
    <lineage>
        <taxon>Eukaryota</taxon>
        <taxon>Metazoa</taxon>
        <taxon>Spiralia</taxon>
        <taxon>Gnathifera</taxon>
        <taxon>Rotifera</taxon>
        <taxon>Eurotatoria</taxon>
        <taxon>Monogononta</taxon>
        <taxon>Pseudotrocha</taxon>
        <taxon>Ploima</taxon>
        <taxon>Brachionidae</taxon>
        <taxon>Brachionus</taxon>
    </lineage>
</organism>
<evidence type="ECO:0000256" key="1">
    <source>
        <dbReference type="ARBA" id="ARBA00022574"/>
    </source>
</evidence>
<dbReference type="PRINTS" id="PR00320">
    <property type="entry name" value="GPROTEINBRPT"/>
</dbReference>
<dbReference type="PANTHER" id="PTHR44019">
    <property type="entry name" value="WD REPEAT-CONTAINING PROTEIN 55"/>
    <property type="match status" value="1"/>
</dbReference>
<evidence type="ECO:0000313" key="5">
    <source>
        <dbReference type="EMBL" id="CAF0900071.1"/>
    </source>
</evidence>
<sequence length="369" mass="42144">MFVMNAIKIDEYFSLKNKFECLSKCSSNYDCSLLTFLDNECILYYSRNSSDIFEAHSLSFYMKIRNLDDLDIVEELESSDYLDDNNFTVLEENTIYVKGIVYSMITLSNSNLLTVSKNGIISIWNSTDFKLIKSKTIKNVCKTVCEISSDRIIIGTFYGNLLLFDLKDLKILRWFTKAHSKAINSLISLDSNLFASGSSDSTIKIWKKDALELIRILNAHSHEVLVLFKYNTSHFFSGSCDKSVKIWNINNFSSFFLNGHYDCVIGLNRVKNYLVSASNDTIITWNLSTKSKVKTILLKEKIKISALVIWNGNITVGFLDGSIMVFNNFSNITINKSVSSEILTMVQVENNKLITSFANPLIKIWNYNF</sequence>
<dbReference type="SUPFAM" id="SSF50978">
    <property type="entry name" value="WD40 repeat-like"/>
    <property type="match status" value="1"/>
</dbReference>
<keyword evidence="6" id="KW-1185">Reference proteome</keyword>
<dbReference type="OrthoDB" id="2305498at2759"/>
<dbReference type="AlphaFoldDB" id="A0A813ZIN7"/>
<feature type="repeat" description="WD" evidence="4">
    <location>
        <begin position="217"/>
        <end position="251"/>
    </location>
</feature>
<evidence type="ECO:0000256" key="3">
    <source>
        <dbReference type="ARBA" id="ARBA00037984"/>
    </source>
</evidence>
<comment type="caution">
    <text evidence="5">The sequence shown here is derived from an EMBL/GenBank/DDBJ whole genome shotgun (WGS) entry which is preliminary data.</text>
</comment>
<name>A0A813ZIN7_9BILA</name>
<dbReference type="SMART" id="SM00320">
    <property type="entry name" value="WD40"/>
    <property type="match status" value="5"/>
</dbReference>
<dbReference type="InterPro" id="IPR050505">
    <property type="entry name" value="WDR55/POC1"/>
</dbReference>